<organism evidence="1 2">
    <name type="scientific">Tuber aestivum</name>
    <name type="common">summer truffle</name>
    <dbReference type="NCBI Taxonomy" id="59557"/>
    <lineage>
        <taxon>Eukaryota</taxon>
        <taxon>Fungi</taxon>
        <taxon>Dikarya</taxon>
        <taxon>Ascomycota</taxon>
        <taxon>Pezizomycotina</taxon>
        <taxon>Pezizomycetes</taxon>
        <taxon>Pezizales</taxon>
        <taxon>Tuberaceae</taxon>
        <taxon>Tuber</taxon>
    </lineage>
</organism>
<keyword evidence="2" id="KW-1185">Reference proteome</keyword>
<reference evidence="1" key="1">
    <citation type="submission" date="2015-10" db="EMBL/GenBank/DDBJ databases">
        <authorList>
            <person name="Regsiter A."/>
            <person name="william w."/>
        </authorList>
    </citation>
    <scope>NUCLEOTIDE SEQUENCE</scope>
    <source>
        <strain evidence="1">Montdore</strain>
    </source>
</reference>
<sequence length="112" mass="12645">MKRKESRRHSTERRCYSGCCCHSSVTLGVRRSSYHQGSLSGFLVGWPDYPARQPGPIPRSTSLRERAMVRLSSLKRCALDLLWSVIERLGRTFAPLANLVITAGHYILRASL</sequence>
<dbReference type="AlphaFoldDB" id="A0A292PYR8"/>
<evidence type="ECO:0000313" key="2">
    <source>
        <dbReference type="Proteomes" id="UP001412239"/>
    </source>
</evidence>
<evidence type="ECO:0000313" key="1">
    <source>
        <dbReference type="EMBL" id="CUS12709.1"/>
    </source>
</evidence>
<protein>
    <submittedName>
        <fullName evidence="1">Uncharacterized protein</fullName>
    </submittedName>
</protein>
<name>A0A292PYR8_9PEZI</name>
<proteinExistence type="predicted"/>
<gene>
    <name evidence="1" type="ORF">GSTUAT00003202001</name>
</gene>
<accession>A0A292PYR8</accession>
<dbReference type="Proteomes" id="UP001412239">
    <property type="component" value="Unassembled WGS sequence"/>
</dbReference>
<dbReference type="EMBL" id="LN890986">
    <property type="protein sequence ID" value="CUS12709.1"/>
    <property type="molecule type" value="Genomic_DNA"/>
</dbReference>